<dbReference type="eggNOG" id="COG2176">
    <property type="taxonomic scope" value="Bacteria"/>
</dbReference>
<dbReference type="Pfam" id="PF00929">
    <property type="entry name" value="RNase_T"/>
    <property type="match status" value="1"/>
</dbReference>
<reference evidence="2 3" key="1">
    <citation type="submission" date="2009-11" db="EMBL/GenBank/DDBJ databases">
        <authorList>
            <person name="Weinstock G."/>
            <person name="Sodergren E."/>
            <person name="Clifton S."/>
            <person name="Fulton L."/>
            <person name="Fulton B."/>
            <person name="Courtney L."/>
            <person name="Fronick C."/>
            <person name="Harrison M."/>
            <person name="Strong C."/>
            <person name="Farmer C."/>
            <person name="Delahaunty K."/>
            <person name="Markovic C."/>
            <person name="Hall O."/>
            <person name="Minx P."/>
            <person name="Tomlinson C."/>
            <person name="Mitreva M."/>
            <person name="Nelson J."/>
            <person name="Hou S."/>
            <person name="Wollam A."/>
            <person name="Pepin K.H."/>
            <person name="Johnson M."/>
            <person name="Bhonagiri V."/>
            <person name="Nash W.E."/>
            <person name="Warren W."/>
            <person name="Chinwalla A."/>
            <person name="Mardis E.R."/>
            <person name="Wilson R.K."/>
        </authorList>
    </citation>
    <scope>NUCLEOTIDE SEQUENCE [LARGE SCALE GENOMIC DNA]</scope>
    <source>
        <strain evidence="2 3">DSM 20093</strain>
    </source>
</reference>
<evidence type="ECO:0000313" key="3">
    <source>
        <dbReference type="Proteomes" id="UP000003656"/>
    </source>
</evidence>
<dbReference type="GO" id="GO:0004527">
    <property type="term" value="F:exonuclease activity"/>
    <property type="evidence" value="ECO:0007669"/>
    <property type="project" value="UniProtKB-ARBA"/>
</dbReference>
<gene>
    <name evidence="2" type="ORF">BIFGAL_02886</name>
</gene>
<proteinExistence type="predicted"/>
<dbReference type="InterPro" id="IPR013520">
    <property type="entry name" value="Ribonucl_H"/>
</dbReference>
<dbReference type="EMBL" id="ABXB03000001">
    <property type="protein sequence ID" value="EFA23777.1"/>
    <property type="molecule type" value="Genomic_DNA"/>
</dbReference>
<dbReference type="InterPro" id="IPR036397">
    <property type="entry name" value="RNaseH_sf"/>
</dbReference>
<name>D1NSX5_9BIFI</name>
<dbReference type="Proteomes" id="UP000003656">
    <property type="component" value="Unassembled WGS sequence"/>
</dbReference>
<feature type="domain" description="Exonuclease" evidence="1">
    <location>
        <begin position="2"/>
        <end position="85"/>
    </location>
</feature>
<dbReference type="InterPro" id="IPR012337">
    <property type="entry name" value="RNaseH-like_sf"/>
</dbReference>
<protein>
    <recommendedName>
        <fullName evidence="1">Exonuclease domain-containing protein</fullName>
    </recommendedName>
</protein>
<sequence length="136" mass="15335">MVLDVEIIGAGPSVEVIEVDALRLRGTEVSYQFGQLIQPENPPPWSSTLLTGIRPDDFLDAPDAGYVMPGFISALQGLTVIGHNVGYENAWRHPPQGLRDEYGMPPTPRHRHRLERIPHQHPTTRHRLTTYTLFVH</sequence>
<dbReference type="GO" id="GO:0003676">
    <property type="term" value="F:nucleic acid binding"/>
    <property type="evidence" value="ECO:0007669"/>
    <property type="project" value="InterPro"/>
</dbReference>
<dbReference type="RefSeq" id="WP_006294292.1">
    <property type="nucleotide sequence ID" value="NZ_ABXB03000001.1"/>
</dbReference>
<accession>D1NSX5</accession>
<dbReference type="AlphaFoldDB" id="D1NSX5"/>
<dbReference type="SUPFAM" id="SSF53098">
    <property type="entry name" value="Ribonuclease H-like"/>
    <property type="match status" value="1"/>
</dbReference>
<evidence type="ECO:0000259" key="1">
    <source>
        <dbReference type="Pfam" id="PF00929"/>
    </source>
</evidence>
<organism evidence="2 3">
    <name type="scientific">Bifidobacterium gallicum DSM 20093 = LMG 11596</name>
    <dbReference type="NCBI Taxonomy" id="561180"/>
    <lineage>
        <taxon>Bacteria</taxon>
        <taxon>Bacillati</taxon>
        <taxon>Actinomycetota</taxon>
        <taxon>Actinomycetes</taxon>
        <taxon>Bifidobacteriales</taxon>
        <taxon>Bifidobacteriaceae</taxon>
        <taxon>Bifidobacterium</taxon>
    </lineage>
</organism>
<evidence type="ECO:0000313" key="2">
    <source>
        <dbReference type="EMBL" id="EFA23777.1"/>
    </source>
</evidence>
<dbReference type="Gene3D" id="3.30.420.10">
    <property type="entry name" value="Ribonuclease H-like superfamily/Ribonuclease H"/>
    <property type="match status" value="1"/>
</dbReference>
<comment type="caution">
    <text evidence="2">The sequence shown here is derived from an EMBL/GenBank/DDBJ whole genome shotgun (WGS) entry which is preliminary data.</text>
</comment>
<dbReference type="STRING" id="561180.BIFGAL_02886"/>